<evidence type="ECO:0000313" key="4">
    <source>
        <dbReference type="Proteomes" id="UP000618579"/>
    </source>
</evidence>
<name>A0ABX1ZNQ8_9BACL</name>
<dbReference type="Gene3D" id="2.60.120.260">
    <property type="entry name" value="Galactose-binding domain-like"/>
    <property type="match status" value="2"/>
</dbReference>
<comment type="caution">
    <text evidence="3">The sequence shown here is derived from an EMBL/GenBank/DDBJ whole genome shotgun (WGS) entry which is preliminary data.</text>
</comment>
<dbReference type="InterPro" id="IPR008964">
    <property type="entry name" value="Invasin/intimin_cell_adhesion"/>
</dbReference>
<sequence length="1905" mass="206326">MKSLKKMLVTVFAIIVFIHSIGIVGSGTSTVHAAESDAPKLLSGNTLGMLLPDNTEVIATGAAYTWQQEGVHTTDPGILASDPSAKKMSDGVVSADIITQDKMGEAYGTLVYDLKSTYRLSSLQIWSEFTPNSGLQQVEVYGSLDGTHYNRVGISEITGVETGIVPITSQLKPAPYARYVKIILHKNPAKSVMRLGEVAIWGNAVDASAILSNNQLKADGYYNMASPKIDTKATYQWGTEQPFVTEPNLIATDNEAGAKNDGSPSGLPDLIDGSSLEETTSTTASMAAGSQGKYGTVTFNLNDMYLIDKIDVWTKADSSKFMDGYEVLLSVDNINYFSSGYTANPNNRYADAMVNTVTHGIPGKHAKYVRIVMHNANDSSQLVAGEIAIWGWKLYNSALTKKDTPDQVEVTTNMKNYNTLYLDWSAYNSTVNKVNKYSIYIQKSDFTTTSGLSARVTAENGSAEQKGKFLLISSLEPETTYYIAVTPTSSASGERKDVSAIRIQTPSVLGGEKAGDIFSINDTPYGGGNYVSHGSKEDANIISKLILLRNIEGINFSRWWVHDSWVKSFSNKYGIGFHTFYHGPQDVPLENSQGTWTFSTVNEPDLKAGAISTVASMANLFKANHASLKAVDSRNLLVEPALGGTEPSSMAWLNALYQSDGQNGALVKTYFDVMDVHPYVKNHEGSLPGLIPGAPEMLIGKITDIRALMAKYGDQDKPIIFSELGWSTYTGSGYLRPVDQVTQRNYLARAYMHAIAGGIKRMHWYDFQDDGLDSTNLEHNLGLIDWNGMPKKSYYAYYTMVKVLKDAKFIRTTPNVPHPYYSYEYWHEDNNQYVTSLWAADESTKTATFKTKDTGVTVVGIDGSYKYVPVNDGMASLTITGAPAFIYSSSGLEIMSIDDSFTLKDTSLDARRGDTMTTFISRSGMGVELNGRLELVAPSEAWKLNGDVSFTAGSTAIPISMTVPVTADEKLQDIKLNVISGTSVVASLKLKVNVLETIKVRMAPEPVEPGQWDQWDVVLYMENATPDKILNGSLSVTNAVYMAVGQHGPISFSGLKPGETKKIKIPITELPEKARAALTVTVALESGFTKVIERPFNFIAAVSDRMTPIIDGEIEEGWHKGMPIVINRPDQNKNIANWGGEDDLSGRGYLKWDRNYLYMAMQVKDDIHVQKGVGGDIWQGDSIQFTIDTGRVDGVGSSQNNEIGIALGEKGPIVWRWLSGNGKSEGELTNVQAAVYRSNTYTSYELAIPWPELLPAGRQPASGDILGFSMLINENDGTTRRGWLEYMSGIGSSKNTQLFEDMILSRVGLPDVSVEGVALDQPTIALDKGASASLTAIVTPDDATNIKVNFTSSNPNVVSVTQATYGGATATVTGIETGTATITVTTEDGHKMASSVVTVTEPIVVIPVTGVTLDQAELALKKGAAAFLTAIVNPDQASNKQVTFTSSDPEIVSVSQVTYGLQATVTGIQYGTATITVKTEDGGYTATSTVTVSMPRTDEESSYGGSVFEPTPQPTVHGGTIELPVPVVKQDDTAVVDVPMDSLKKAVEGAVNTEPRVVVIHIPEVQGAAQIIAKLPVAFLAAANDSDIERVEIRTGMATLSLAPDALREYTQTTSKQLEISIGLIDPNQLIDSAVKVGDKPVYDFHVVLDGREVETLFGKEAVRISVAYTLAPGESADQIISCHVRDNGTFEVIRNGTYDPATGKATFTVSHLGKFTVLYKHVTFQDLQDAAWAKGSIEALAAREIINGVGGGLFAPHAKVTRAEFIQMIINAFDLVDSNADAKFSDVHENDWYFQAVASAQKLGIVQGYEDGSFGVNREITRQEMAMMAYRALVVAEKQLKKTVAPASFADNEKISAFAREAVSILQEAGIINGMDEHNFAPELDATRAQAATIIYRIQKGVVQ</sequence>
<dbReference type="InterPro" id="IPR010502">
    <property type="entry name" value="Carb-bd_dom_fam9"/>
</dbReference>
<keyword evidence="4" id="KW-1185">Reference proteome</keyword>
<feature type="domain" description="SLH" evidence="2">
    <location>
        <begin position="1847"/>
        <end position="1905"/>
    </location>
</feature>
<dbReference type="SUPFAM" id="SSF49373">
    <property type="entry name" value="Invasin/intimin cell-adhesion fragments"/>
    <property type="match status" value="2"/>
</dbReference>
<dbReference type="Gene3D" id="3.20.20.80">
    <property type="entry name" value="Glycosidases"/>
    <property type="match status" value="1"/>
</dbReference>
<protein>
    <recommendedName>
        <fullName evidence="2">SLH domain-containing protein</fullName>
    </recommendedName>
</protein>
<dbReference type="PANTHER" id="PTHR43308">
    <property type="entry name" value="OUTER MEMBRANE PROTEIN ALPHA-RELATED"/>
    <property type="match status" value="1"/>
</dbReference>
<dbReference type="Proteomes" id="UP000618579">
    <property type="component" value="Unassembled WGS sequence"/>
</dbReference>
<dbReference type="SUPFAM" id="SSF49785">
    <property type="entry name" value="Galactose-binding domain-like"/>
    <property type="match status" value="2"/>
</dbReference>
<feature type="domain" description="SLH" evidence="2">
    <location>
        <begin position="1781"/>
        <end position="1844"/>
    </location>
</feature>
<dbReference type="Gene3D" id="2.60.40.1190">
    <property type="match status" value="1"/>
</dbReference>
<dbReference type="InterPro" id="IPR008979">
    <property type="entry name" value="Galactose-bd-like_sf"/>
</dbReference>
<dbReference type="InterPro" id="IPR001119">
    <property type="entry name" value="SLH_dom"/>
</dbReference>
<proteinExistence type="predicted"/>
<feature type="region of interest" description="Disordered" evidence="1">
    <location>
        <begin position="254"/>
        <end position="274"/>
    </location>
</feature>
<accession>A0ABX1ZNQ8</accession>
<dbReference type="SUPFAM" id="SSF49344">
    <property type="entry name" value="CBD9-like"/>
    <property type="match status" value="1"/>
</dbReference>
<dbReference type="InterPro" id="IPR051465">
    <property type="entry name" value="Cell_Envelope_Struct_Comp"/>
</dbReference>
<dbReference type="InterPro" id="IPR017853">
    <property type="entry name" value="GH"/>
</dbReference>
<evidence type="ECO:0000313" key="3">
    <source>
        <dbReference type="EMBL" id="NOV00650.1"/>
    </source>
</evidence>
<gene>
    <name evidence="3" type="ORF">GC097_11545</name>
</gene>
<reference evidence="3 4" key="1">
    <citation type="submission" date="2019-10" db="EMBL/GenBank/DDBJ databases">
        <title>Description of Paenibacillus pedi sp. nov.</title>
        <authorList>
            <person name="Carlier A."/>
            <person name="Qi S."/>
        </authorList>
    </citation>
    <scope>NUCLEOTIDE SEQUENCE [LARGE SCALE GENOMIC DNA]</scope>
    <source>
        <strain evidence="3 4">LMG 31457</strain>
    </source>
</reference>
<dbReference type="Gene3D" id="2.60.40.1080">
    <property type="match status" value="2"/>
</dbReference>
<dbReference type="Pfam" id="PF06452">
    <property type="entry name" value="CBM9_1"/>
    <property type="match status" value="1"/>
</dbReference>
<dbReference type="CDD" id="cd09621">
    <property type="entry name" value="CBM9_like_5"/>
    <property type="match status" value="1"/>
</dbReference>
<dbReference type="PROSITE" id="PS51272">
    <property type="entry name" value="SLH"/>
    <property type="match status" value="3"/>
</dbReference>
<dbReference type="SUPFAM" id="SSF51445">
    <property type="entry name" value="(Trans)glycosidases"/>
    <property type="match status" value="1"/>
</dbReference>
<dbReference type="Pfam" id="PF00395">
    <property type="entry name" value="SLH"/>
    <property type="match status" value="3"/>
</dbReference>
<dbReference type="RefSeq" id="WP_171683480.1">
    <property type="nucleotide sequence ID" value="NZ_WHNZ01000022.1"/>
</dbReference>
<evidence type="ECO:0000259" key="2">
    <source>
        <dbReference type="PROSITE" id="PS51272"/>
    </source>
</evidence>
<dbReference type="EMBL" id="WHNZ01000022">
    <property type="protein sequence ID" value="NOV00650.1"/>
    <property type="molecule type" value="Genomic_DNA"/>
</dbReference>
<organism evidence="3 4">
    <name type="scientific">Paenibacillus planticolens</name>
    <dbReference type="NCBI Taxonomy" id="2654976"/>
    <lineage>
        <taxon>Bacteria</taxon>
        <taxon>Bacillati</taxon>
        <taxon>Bacillota</taxon>
        <taxon>Bacilli</taxon>
        <taxon>Bacillales</taxon>
        <taxon>Paenibacillaceae</taxon>
        <taxon>Paenibacillus</taxon>
    </lineage>
</organism>
<feature type="domain" description="SLH" evidence="2">
    <location>
        <begin position="1721"/>
        <end position="1780"/>
    </location>
</feature>
<dbReference type="Pfam" id="PF02368">
    <property type="entry name" value="Big_2"/>
    <property type="match status" value="2"/>
</dbReference>
<evidence type="ECO:0000256" key="1">
    <source>
        <dbReference type="SAM" id="MobiDB-lite"/>
    </source>
</evidence>
<dbReference type="SMART" id="SM00635">
    <property type="entry name" value="BID_2"/>
    <property type="match status" value="2"/>
</dbReference>
<dbReference type="InterPro" id="IPR003343">
    <property type="entry name" value="Big_2"/>
</dbReference>